<keyword evidence="2" id="KW-0131">Cell cycle</keyword>
<protein>
    <submittedName>
        <fullName evidence="2">Cell division protein FtsL</fullName>
    </submittedName>
</protein>
<reference evidence="2" key="1">
    <citation type="journal article" date="2020" name="mSystems">
        <title>Genome- and Community-Level Interaction Insights into Carbon Utilization and Element Cycling Functions of Hydrothermarchaeota in Hydrothermal Sediment.</title>
        <authorList>
            <person name="Zhou Z."/>
            <person name="Liu Y."/>
            <person name="Xu W."/>
            <person name="Pan J."/>
            <person name="Luo Z.H."/>
            <person name="Li M."/>
        </authorList>
    </citation>
    <scope>NUCLEOTIDE SEQUENCE [LARGE SCALE GENOMIC DNA]</scope>
    <source>
        <strain evidence="2">SpSt-503</strain>
    </source>
</reference>
<keyword evidence="1" id="KW-0812">Transmembrane</keyword>
<evidence type="ECO:0000313" key="2">
    <source>
        <dbReference type="EMBL" id="HFH28774.1"/>
    </source>
</evidence>
<accession>A0A7C3ECF7</accession>
<gene>
    <name evidence="2" type="ORF">ENS59_04590</name>
</gene>
<keyword evidence="1" id="KW-0472">Membrane</keyword>
<dbReference type="GO" id="GO:0051301">
    <property type="term" value="P:cell division"/>
    <property type="evidence" value="ECO:0007669"/>
    <property type="project" value="UniProtKB-KW"/>
</dbReference>
<feature type="transmembrane region" description="Helical" evidence="1">
    <location>
        <begin position="6"/>
        <end position="23"/>
    </location>
</feature>
<dbReference type="InterPro" id="IPR007060">
    <property type="entry name" value="FtsL/DivIC"/>
</dbReference>
<comment type="caution">
    <text evidence="2">The sequence shown here is derived from an EMBL/GenBank/DDBJ whole genome shotgun (WGS) entry which is preliminary data.</text>
</comment>
<name>A0A7C3ECF7_9SPIR</name>
<dbReference type="AlphaFoldDB" id="A0A7C3ECF7"/>
<dbReference type="Pfam" id="PF04977">
    <property type="entry name" value="DivIC"/>
    <property type="match status" value="1"/>
</dbReference>
<keyword evidence="2" id="KW-0132">Cell division</keyword>
<proteinExistence type="predicted"/>
<sequence length="96" mass="11310">MLKRLLLYVWVITIPLFFALNAWQSARYYQLSEEVRRLEKVQQDQLEQNKRLIAGIAVLSSTERISKIARDELQLQKKNPSEIMQIHIGKRTNQDG</sequence>
<organism evidence="2">
    <name type="scientific">Gracilinema caldarium</name>
    <dbReference type="NCBI Taxonomy" id="215591"/>
    <lineage>
        <taxon>Bacteria</taxon>
        <taxon>Pseudomonadati</taxon>
        <taxon>Spirochaetota</taxon>
        <taxon>Spirochaetia</taxon>
        <taxon>Spirochaetales</taxon>
        <taxon>Breznakiellaceae</taxon>
        <taxon>Gracilinema</taxon>
    </lineage>
</organism>
<evidence type="ECO:0000256" key="1">
    <source>
        <dbReference type="SAM" id="Phobius"/>
    </source>
</evidence>
<keyword evidence="1" id="KW-1133">Transmembrane helix</keyword>
<dbReference type="EMBL" id="DSVL01000141">
    <property type="protein sequence ID" value="HFH28774.1"/>
    <property type="molecule type" value="Genomic_DNA"/>
</dbReference>